<name>A0ABR4H0W5_9EURO</name>
<dbReference type="Proteomes" id="UP001610334">
    <property type="component" value="Unassembled WGS sequence"/>
</dbReference>
<protein>
    <submittedName>
        <fullName evidence="2">Uncharacterized protein</fullName>
    </submittedName>
</protein>
<evidence type="ECO:0000256" key="1">
    <source>
        <dbReference type="SAM" id="MobiDB-lite"/>
    </source>
</evidence>
<organism evidence="2 3">
    <name type="scientific">Aspergillus granulosus</name>
    <dbReference type="NCBI Taxonomy" id="176169"/>
    <lineage>
        <taxon>Eukaryota</taxon>
        <taxon>Fungi</taxon>
        <taxon>Dikarya</taxon>
        <taxon>Ascomycota</taxon>
        <taxon>Pezizomycotina</taxon>
        <taxon>Eurotiomycetes</taxon>
        <taxon>Eurotiomycetidae</taxon>
        <taxon>Eurotiales</taxon>
        <taxon>Aspergillaceae</taxon>
        <taxon>Aspergillus</taxon>
        <taxon>Aspergillus subgen. Nidulantes</taxon>
    </lineage>
</organism>
<sequence>MTGLSLPPSPLSLGTASKTERVDAAHSPFPDNDDGISTGLVPEVSSAETVPAVHGERKHLPPLFDPKVDTFDTMRRTAPFSLTVILAIVLRADTPSMSESRAKGERCLRKAQHFAIKSLFARSASLETVRGCCFSPRIRIVIGYTHYYMAIT</sequence>
<dbReference type="EMBL" id="JBFXLT010000097">
    <property type="protein sequence ID" value="KAL2809075.1"/>
    <property type="molecule type" value="Genomic_DNA"/>
</dbReference>
<keyword evidence="3" id="KW-1185">Reference proteome</keyword>
<evidence type="ECO:0000313" key="2">
    <source>
        <dbReference type="EMBL" id="KAL2809075.1"/>
    </source>
</evidence>
<evidence type="ECO:0000313" key="3">
    <source>
        <dbReference type="Proteomes" id="UP001610334"/>
    </source>
</evidence>
<reference evidence="2 3" key="1">
    <citation type="submission" date="2024-07" db="EMBL/GenBank/DDBJ databases">
        <title>Section-level genome sequencing and comparative genomics of Aspergillus sections Usti and Cavernicolus.</title>
        <authorList>
            <consortium name="Lawrence Berkeley National Laboratory"/>
            <person name="Nybo J.L."/>
            <person name="Vesth T.C."/>
            <person name="Theobald S."/>
            <person name="Frisvad J.C."/>
            <person name="Larsen T.O."/>
            <person name="Kjaerboelling I."/>
            <person name="Rothschild-Mancinelli K."/>
            <person name="Lyhne E.K."/>
            <person name="Kogle M.E."/>
            <person name="Barry K."/>
            <person name="Clum A."/>
            <person name="Na H."/>
            <person name="Ledsgaard L."/>
            <person name="Lin J."/>
            <person name="Lipzen A."/>
            <person name="Kuo A."/>
            <person name="Riley R."/>
            <person name="Mondo S."/>
            <person name="Labutti K."/>
            <person name="Haridas S."/>
            <person name="Pangalinan J."/>
            <person name="Salamov A.A."/>
            <person name="Simmons B.A."/>
            <person name="Magnuson J.K."/>
            <person name="Chen J."/>
            <person name="Drula E."/>
            <person name="Henrissat B."/>
            <person name="Wiebenga A."/>
            <person name="Lubbers R.J."/>
            <person name="Gomes A.C."/>
            <person name="Makela M.R."/>
            <person name="Stajich J."/>
            <person name="Grigoriev I.V."/>
            <person name="Mortensen U.H."/>
            <person name="De Vries R.P."/>
            <person name="Baker S.E."/>
            <person name="Andersen M.R."/>
        </authorList>
    </citation>
    <scope>NUCLEOTIDE SEQUENCE [LARGE SCALE GENOMIC DNA]</scope>
    <source>
        <strain evidence="2 3">CBS 588.65</strain>
    </source>
</reference>
<feature type="region of interest" description="Disordered" evidence="1">
    <location>
        <begin position="1"/>
        <end position="40"/>
    </location>
</feature>
<gene>
    <name evidence="2" type="ORF">BJX63DRAFT_435560</name>
</gene>
<comment type="caution">
    <text evidence="2">The sequence shown here is derived from an EMBL/GenBank/DDBJ whole genome shotgun (WGS) entry which is preliminary data.</text>
</comment>
<accession>A0ABR4H0W5</accession>
<proteinExistence type="predicted"/>